<dbReference type="PROSITE" id="PS50893">
    <property type="entry name" value="ABC_TRANSPORTER_2"/>
    <property type="match status" value="1"/>
</dbReference>
<keyword evidence="5" id="KW-0410">Iron transport</keyword>
<evidence type="ECO:0000256" key="6">
    <source>
        <dbReference type="ARBA" id="ARBA00022741"/>
    </source>
</evidence>
<protein>
    <submittedName>
        <fullName evidence="12">Iron complex transport system ATP-binding protein</fullName>
    </submittedName>
</protein>
<dbReference type="InterPro" id="IPR003439">
    <property type="entry name" value="ABC_transporter-like_ATP-bd"/>
</dbReference>
<keyword evidence="6" id="KW-0547">Nucleotide-binding</keyword>
<keyword evidence="4" id="KW-1003">Cell membrane</keyword>
<dbReference type="PANTHER" id="PTHR42771:SF2">
    <property type="entry name" value="IRON(3+)-HYDROXAMATE IMPORT ATP-BINDING PROTEIN FHUC"/>
    <property type="match status" value="1"/>
</dbReference>
<keyword evidence="10" id="KW-0472">Membrane</keyword>
<evidence type="ECO:0000256" key="4">
    <source>
        <dbReference type="ARBA" id="ARBA00022475"/>
    </source>
</evidence>
<evidence type="ECO:0000256" key="9">
    <source>
        <dbReference type="ARBA" id="ARBA00023065"/>
    </source>
</evidence>
<gene>
    <name evidence="12" type="ORF">GGR05_002267</name>
</gene>
<organism evidence="12 13">
    <name type="scientific">Aureimonas phyllosphaerae</name>
    <dbReference type="NCBI Taxonomy" id="1166078"/>
    <lineage>
        <taxon>Bacteria</taxon>
        <taxon>Pseudomonadati</taxon>
        <taxon>Pseudomonadota</taxon>
        <taxon>Alphaproteobacteria</taxon>
        <taxon>Hyphomicrobiales</taxon>
        <taxon>Aurantimonadaceae</taxon>
        <taxon>Aureimonas</taxon>
    </lineage>
</organism>
<dbReference type="PANTHER" id="PTHR42771">
    <property type="entry name" value="IRON(3+)-HYDROXAMATE IMPORT ATP-BINDING PROTEIN FHUC"/>
    <property type="match status" value="1"/>
</dbReference>
<dbReference type="InterPro" id="IPR017871">
    <property type="entry name" value="ABC_transporter-like_CS"/>
</dbReference>
<dbReference type="FunFam" id="3.40.50.300:FF:000134">
    <property type="entry name" value="Iron-enterobactin ABC transporter ATP-binding protein"/>
    <property type="match status" value="1"/>
</dbReference>
<dbReference type="GO" id="GO:0005524">
    <property type="term" value="F:ATP binding"/>
    <property type="evidence" value="ECO:0007669"/>
    <property type="project" value="UniProtKB-KW"/>
</dbReference>
<evidence type="ECO:0000256" key="7">
    <source>
        <dbReference type="ARBA" id="ARBA00022840"/>
    </source>
</evidence>
<evidence type="ECO:0000313" key="12">
    <source>
        <dbReference type="EMBL" id="MBB3936117.1"/>
    </source>
</evidence>
<proteinExistence type="inferred from homology"/>
<dbReference type="OrthoDB" id="9810077at2"/>
<comment type="caution">
    <text evidence="12">The sequence shown here is derived from an EMBL/GenBank/DDBJ whole genome shotgun (WGS) entry which is preliminary data.</text>
</comment>
<dbReference type="RefSeq" id="WP_090963329.1">
    <property type="nucleotide sequence ID" value="NZ_FOOA01000008.1"/>
</dbReference>
<dbReference type="Gene3D" id="3.40.50.300">
    <property type="entry name" value="P-loop containing nucleotide triphosphate hydrolases"/>
    <property type="match status" value="1"/>
</dbReference>
<keyword evidence="8" id="KW-0408">Iron</keyword>
<accession>A0A7W6C0F6</accession>
<evidence type="ECO:0000259" key="11">
    <source>
        <dbReference type="PROSITE" id="PS50893"/>
    </source>
</evidence>
<dbReference type="GO" id="GO:0006826">
    <property type="term" value="P:iron ion transport"/>
    <property type="evidence" value="ECO:0007669"/>
    <property type="project" value="UniProtKB-KW"/>
</dbReference>
<dbReference type="EMBL" id="JACIDO010000004">
    <property type="protein sequence ID" value="MBB3936117.1"/>
    <property type="molecule type" value="Genomic_DNA"/>
</dbReference>
<dbReference type="SUPFAM" id="SSF52540">
    <property type="entry name" value="P-loop containing nucleoside triphosphate hydrolases"/>
    <property type="match status" value="1"/>
</dbReference>
<dbReference type="SMART" id="SM00382">
    <property type="entry name" value="AAA"/>
    <property type="match status" value="1"/>
</dbReference>
<evidence type="ECO:0000256" key="2">
    <source>
        <dbReference type="ARBA" id="ARBA00005417"/>
    </source>
</evidence>
<reference evidence="12 13" key="1">
    <citation type="submission" date="2020-08" db="EMBL/GenBank/DDBJ databases">
        <title>Genomic Encyclopedia of Type Strains, Phase IV (KMG-IV): sequencing the most valuable type-strain genomes for metagenomic binning, comparative biology and taxonomic classification.</title>
        <authorList>
            <person name="Goeker M."/>
        </authorList>
    </citation>
    <scope>NUCLEOTIDE SEQUENCE [LARGE SCALE GENOMIC DNA]</scope>
    <source>
        <strain evidence="12 13">DSM 25024</strain>
    </source>
</reference>
<name>A0A7W6C0F6_9HYPH</name>
<keyword evidence="3" id="KW-0813">Transport</keyword>
<evidence type="ECO:0000256" key="10">
    <source>
        <dbReference type="ARBA" id="ARBA00023136"/>
    </source>
</evidence>
<dbReference type="PROSITE" id="PS00211">
    <property type="entry name" value="ABC_TRANSPORTER_1"/>
    <property type="match status" value="1"/>
</dbReference>
<keyword evidence="9" id="KW-0406">Ion transport</keyword>
<dbReference type="InterPro" id="IPR003593">
    <property type="entry name" value="AAA+_ATPase"/>
</dbReference>
<keyword evidence="13" id="KW-1185">Reference proteome</keyword>
<evidence type="ECO:0000256" key="3">
    <source>
        <dbReference type="ARBA" id="ARBA00022448"/>
    </source>
</evidence>
<comment type="similarity">
    <text evidence="2">Belongs to the ABC transporter superfamily.</text>
</comment>
<feature type="domain" description="ABC transporter" evidence="11">
    <location>
        <begin position="14"/>
        <end position="250"/>
    </location>
</feature>
<dbReference type="GO" id="GO:0005886">
    <property type="term" value="C:plasma membrane"/>
    <property type="evidence" value="ECO:0007669"/>
    <property type="project" value="UniProtKB-SubCell"/>
</dbReference>
<dbReference type="GO" id="GO:0016887">
    <property type="term" value="F:ATP hydrolysis activity"/>
    <property type="evidence" value="ECO:0007669"/>
    <property type="project" value="InterPro"/>
</dbReference>
<dbReference type="Proteomes" id="UP000531216">
    <property type="component" value="Unassembled WGS sequence"/>
</dbReference>
<evidence type="ECO:0000256" key="8">
    <source>
        <dbReference type="ARBA" id="ARBA00023004"/>
    </source>
</evidence>
<evidence type="ECO:0000256" key="1">
    <source>
        <dbReference type="ARBA" id="ARBA00004202"/>
    </source>
</evidence>
<evidence type="ECO:0000313" key="13">
    <source>
        <dbReference type="Proteomes" id="UP000531216"/>
    </source>
</evidence>
<evidence type="ECO:0000256" key="5">
    <source>
        <dbReference type="ARBA" id="ARBA00022496"/>
    </source>
</evidence>
<dbReference type="Pfam" id="PF00005">
    <property type="entry name" value="ABC_tran"/>
    <property type="match status" value="1"/>
</dbReference>
<dbReference type="CDD" id="cd03214">
    <property type="entry name" value="ABC_Iron-Siderophores_B12_Hemin"/>
    <property type="match status" value="1"/>
</dbReference>
<dbReference type="AlphaFoldDB" id="A0A7W6C0F6"/>
<sequence>MNDRSDSPRSGSGYALQGASFAVSGRTLLHPLDLELAPGRVVGLVGHNGSGKSTLLKLLARQERPTGGRVRFGDRDLAAWGERDFARHVAYLPQTTPPAPGLTVRELAALGRYPWHGPFGRFTDNDRAHVETALEATGMLALAERAVDALSGGERQRAWLAMLVAQDAGCLLLDEPISALDVAHQIEVLGLVRSLSRSHGVGVVVVLHDINMAARFCDEILALKAGRLVARGRPQEVVTAPALEAIYGLAMAILDHPGQTAPVAIPL</sequence>
<comment type="subcellular location">
    <subcellularLocation>
        <location evidence="1">Cell membrane</location>
        <topology evidence="1">Peripheral membrane protein</topology>
    </subcellularLocation>
</comment>
<dbReference type="InterPro" id="IPR051535">
    <property type="entry name" value="Siderophore_ABC-ATPase"/>
</dbReference>
<keyword evidence="7 12" id="KW-0067">ATP-binding</keyword>
<dbReference type="InterPro" id="IPR027417">
    <property type="entry name" value="P-loop_NTPase"/>
</dbReference>